<accession>A0ACC1I9U9</accession>
<comment type="caution">
    <text evidence="1">The sequence shown here is derived from an EMBL/GenBank/DDBJ whole genome shotgun (WGS) entry which is preliminary data.</text>
</comment>
<evidence type="ECO:0000313" key="2">
    <source>
        <dbReference type="Proteomes" id="UP001150581"/>
    </source>
</evidence>
<dbReference type="Proteomes" id="UP001150581">
    <property type="component" value="Unassembled WGS sequence"/>
</dbReference>
<protein>
    <submittedName>
        <fullName evidence="1">Uncharacterized protein</fullName>
    </submittedName>
</protein>
<keyword evidence="2" id="KW-1185">Reference proteome</keyword>
<reference evidence="1" key="1">
    <citation type="submission" date="2022-07" db="EMBL/GenBank/DDBJ databases">
        <title>Phylogenomic reconstructions and comparative analyses of Kickxellomycotina fungi.</title>
        <authorList>
            <person name="Reynolds N.K."/>
            <person name="Stajich J.E."/>
            <person name="Barry K."/>
            <person name="Grigoriev I.V."/>
            <person name="Crous P."/>
            <person name="Smith M.E."/>
        </authorList>
    </citation>
    <scope>NUCLEOTIDE SEQUENCE</scope>
    <source>
        <strain evidence="1">Benny 63K</strain>
    </source>
</reference>
<dbReference type="EMBL" id="JANBPG010001377">
    <property type="protein sequence ID" value="KAJ1890246.1"/>
    <property type="molecule type" value="Genomic_DNA"/>
</dbReference>
<gene>
    <name evidence="1" type="ORF">LPJ66_007593</name>
</gene>
<organism evidence="1 2">
    <name type="scientific">Kickxella alabastrina</name>
    <dbReference type="NCBI Taxonomy" id="61397"/>
    <lineage>
        <taxon>Eukaryota</taxon>
        <taxon>Fungi</taxon>
        <taxon>Fungi incertae sedis</taxon>
        <taxon>Zoopagomycota</taxon>
        <taxon>Kickxellomycotina</taxon>
        <taxon>Kickxellomycetes</taxon>
        <taxon>Kickxellales</taxon>
        <taxon>Kickxellaceae</taxon>
        <taxon>Kickxella</taxon>
    </lineage>
</organism>
<name>A0ACC1I9U9_9FUNG</name>
<evidence type="ECO:0000313" key="1">
    <source>
        <dbReference type="EMBL" id="KAJ1890246.1"/>
    </source>
</evidence>
<feature type="non-terminal residue" evidence="1">
    <location>
        <position position="116"/>
    </location>
</feature>
<sequence length="116" mass="12416">MSTAIPATDNIVDLGTMAFNKAPGQQAAGFQASAGQGADGSGGILQQSGQFGAQMTAQQQQQQLHFQQLQHLQQLQQQQQQMVNDNANVSAGDQGSQQQVYTAQQLAFVRQQQQAL</sequence>
<proteinExistence type="predicted"/>